<name>A0ABX5F7Y9_9CHRO</name>
<dbReference type="Pfam" id="PF04989">
    <property type="entry name" value="RMNT_CmcI"/>
    <property type="match status" value="1"/>
</dbReference>
<dbReference type="SUPFAM" id="SSF53335">
    <property type="entry name" value="S-adenosyl-L-methionine-dependent methyltransferases"/>
    <property type="match status" value="1"/>
</dbReference>
<evidence type="ECO:0000256" key="1">
    <source>
        <dbReference type="ARBA" id="ARBA00022603"/>
    </source>
</evidence>
<dbReference type="PANTHER" id="PTHR40048:SF1">
    <property type="entry name" value="RHAMNOSYL O-METHYLTRANSFERASE"/>
    <property type="match status" value="1"/>
</dbReference>
<dbReference type="EMBL" id="PVWP01000008">
    <property type="protein sequence ID" value="PSB36669.1"/>
    <property type="molecule type" value="Genomic_DNA"/>
</dbReference>
<dbReference type="Proteomes" id="UP000238218">
    <property type="component" value="Unassembled WGS sequence"/>
</dbReference>
<evidence type="ECO:0000256" key="2">
    <source>
        <dbReference type="ARBA" id="ARBA00022679"/>
    </source>
</evidence>
<keyword evidence="2" id="KW-0808">Transferase</keyword>
<evidence type="ECO:0000313" key="3">
    <source>
        <dbReference type="EMBL" id="PSB36669.1"/>
    </source>
</evidence>
<reference evidence="3 4" key="2">
    <citation type="submission" date="2018-03" db="EMBL/GenBank/DDBJ databases">
        <title>The ancient ancestry and fast evolution of plastids.</title>
        <authorList>
            <person name="Moore K.R."/>
            <person name="Magnabosco C."/>
            <person name="Momper L."/>
            <person name="Gold D.A."/>
            <person name="Bosak T."/>
            <person name="Fournier G.P."/>
        </authorList>
    </citation>
    <scope>NUCLEOTIDE SEQUENCE [LARGE SCALE GENOMIC DNA]</scope>
    <source>
        <strain evidence="3 4">CCALA 015</strain>
    </source>
</reference>
<sequence>MTTDDRQQFEQSREQNCLALGQDHEAFSHSLALITELDRYDYSYLWTWMGVPIIQMPADVLATQEVIWNSKPDIIIETGVARGGSVLFMASILEILGNGRVIGVDIDIRPHNREAIQSHPLAHRVDLIEGGSVDIPTLEQVRRLIPEGARVMVVLDSDHSRQHVLEECRAYGPLVTKGCYLVVADTLVGHVEEDQAPKKRSKIWYKGDEPLSALRDYLQEQDRFEPDPVLNGKLVLSSSPGGYLRCRS</sequence>
<dbReference type="Gene3D" id="3.40.50.150">
    <property type="entry name" value="Vaccinia Virus protein VP39"/>
    <property type="match status" value="1"/>
</dbReference>
<keyword evidence="4" id="KW-1185">Reference proteome</keyword>
<organism evidence="3 4">
    <name type="scientific">Aphanothece cf. minutissima CCALA 015</name>
    <dbReference type="NCBI Taxonomy" id="2107695"/>
    <lineage>
        <taxon>Bacteria</taxon>
        <taxon>Bacillati</taxon>
        <taxon>Cyanobacteriota</taxon>
        <taxon>Cyanophyceae</taxon>
        <taxon>Oscillatoriophycideae</taxon>
        <taxon>Chroococcales</taxon>
        <taxon>Aphanothecaceae</taxon>
        <taxon>Aphanothece</taxon>
    </lineage>
</organism>
<gene>
    <name evidence="3" type="ORF">C7B81_12065</name>
</gene>
<comment type="caution">
    <text evidence="3">The sequence shown here is derived from an EMBL/GenBank/DDBJ whole genome shotgun (WGS) entry which is preliminary data.</text>
</comment>
<reference evidence="3 4" key="1">
    <citation type="submission" date="2018-02" db="EMBL/GenBank/DDBJ databases">
        <authorList>
            <person name="Moore K."/>
            <person name="Momper L."/>
        </authorList>
    </citation>
    <scope>NUCLEOTIDE SEQUENCE [LARGE SCALE GENOMIC DNA]</scope>
    <source>
        <strain evidence="3 4">CCALA 015</strain>
    </source>
</reference>
<proteinExistence type="predicted"/>
<protein>
    <submittedName>
        <fullName evidence="3">Cephalosporin hydroxylase</fullName>
    </submittedName>
</protein>
<dbReference type="InterPro" id="IPR029063">
    <property type="entry name" value="SAM-dependent_MTases_sf"/>
</dbReference>
<keyword evidence="1" id="KW-0489">Methyltransferase</keyword>
<dbReference type="PANTHER" id="PTHR40048">
    <property type="entry name" value="RHAMNOSYL O-METHYLTRANSFERASE"/>
    <property type="match status" value="1"/>
</dbReference>
<accession>A0ABX5F7Y9</accession>
<dbReference type="RefSeq" id="WP_106222057.1">
    <property type="nucleotide sequence ID" value="NZ_PVWP01000008.1"/>
</dbReference>
<evidence type="ECO:0000313" key="4">
    <source>
        <dbReference type="Proteomes" id="UP000238218"/>
    </source>
</evidence>
<dbReference type="InterPro" id="IPR007072">
    <property type="entry name" value="RNMT_CmcI"/>
</dbReference>